<dbReference type="GO" id="GO:0000107">
    <property type="term" value="F:imidazoleglycerol-phosphate synthase activity"/>
    <property type="evidence" value="ECO:0007669"/>
    <property type="project" value="TreeGrafter"/>
</dbReference>
<dbReference type="HAMAP" id="MF_00112">
    <property type="entry name" value="GGGP_HepGP_synthase"/>
    <property type="match status" value="1"/>
</dbReference>
<keyword evidence="12" id="KW-1185">Reference proteome</keyword>
<dbReference type="EC" id="2.5.1.41" evidence="1 10"/>
<dbReference type="PANTHER" id="PTHR21235">
    <property type="entry name" value="IMIDAZOLE GLYCEROL PHOSPHATE SYNTHASE SUBUNIT HISF/H IGP SYNTHASE SUBUNIT HISF/H"/>
    <property type="match status" value="1"/>
</dbReference>
<dbReference type="InterPro" id="IPR008205">
    <property type="entry name" value="GGGP_HepGP_synthase"/>
</dbReference>
<keyword evidence="6" id="KW-0443">Lipid metabolism</keyword>
<evidence type="ECO:0000256" key="4">
    <source>
        <dbReference type="ARBA" id="ARBA00022723"/>
    </source>
</evidence>
<dbReference type="GO" id="GO:0006650">
    <property type="term" value="P:glycerophospholipid metabolic process"/>
    <property type="evidence" value="ECO:0007669"/>
    <property type="project" value="InterPro"/>
</dbReference>
<dbReference type="GO" id="GO:0000287">
    <property type="term" value="F:magnesium ion binding"/>
    <property type="evidence" value="ECO:0007669"/>
    <property type="project" value="InterPro"/>
</dbReference>
<dbReference type="GO" id="GO:0047294">
    <property type="term" value="F:phosphoglycerol geranylgeranyltransferase activity"/>
    <property type="evidence" value="ECO:0007669"/>
    <property type="project" value="UniProtKB-UniRule"/>
</dbReference>
<dbReference type="GO" id="GO:0005737">
    <property type="term" value="C:cytoplasm"/>
    <property type="evidence" value="ECO:0007669"/>
    <property type="project" value="InterPro"/>
</dbReference>
<keyword evidence="5" id="KW-0460">Magnesium</keyword>
<accession>A0A5D0MHX0</accession>
<dbReference type="Pfam" id="PF01884">
    <property type="entry name" value="PcrB"/>
    <property type="match status" value="1"/>
</dbReference>
<dbReference type="NCBIfam" id="TIGR01768">
    <property type="entry name" value="GGGP-family"/>
    <property type="match status" value="1"/>
</dbReference>
<gene>
    <name evidence="11" type="ORF">FXF47_01240</name>
</gene>
<protein>
    <recommendedName>
        <fullName evidence="1 10">Phosphoglycerol geranylgeranyltransferase</fullName>
        <ecNumber evidence="1 10">2.5.1.41</ecNumber>
    </recommendedName>
</protein>
<dbReference type="NCBIfam" id="NF003198">
    <property type="entry name" value="PRK04169.1-2"/>
    <property type="match status" value="1"/>
</dbReference>
<name>A0A5D0MHX0_9BACT</name>
<dbReference type="NCBIfam" id="TIGR01769">
    <property type="entry name" value="GGGP"/>
    <property type="match status" value="1"/>
</dbReference>
<keyword evidence="3" id="KW-0808">Transferase</keyword>
<dbReference type="InterPro" id="IPR010946">
    <property type="entry name" value="GGGP_synth"/>
</dbReference>
<dbReference type="Gene3D" id="3.20.20.390">
    <property type="entry name" value="FMN-linked oxidoreductases"/>
    <property type="match status" value="1"/>
</dbReference>
<organism evidence="11 12">
    <name type="scientific">Candidatus Mcinerneyibacterium aminivorans</name>
    <dbReference type="NCBI Taxonomy" id="2703815"/>
    <lineage>
        <taxon>Bacteria</taxon>
        <taxon>Candidatus Macinerneyibacteriota</taxon>
        <taxon>Candidatus Mcinerneyibacteria</taxon>
        <taxon>Candidatus Mcinerneyibacteriales</taxon>
        <taxon>Candidatus Mcinerneyibacteriaceae</taxon>
        <taxon>Candidatus Mcinerneyibacterium</taxon>
    </lineage>
</organism>
<evidence type="ECO:0000313" key="11">
    <source>
        <dbReference type="EMBL" id="TYB31992.1"/>
    </source>
</evidence>
<evidence type="ECO:0000256" key="10">
    <source>
        <dbReference type="NCBIfam" id="TIGR01769"/>
    </source>
</evidence>
<keyword evidence="2" id="KW-0444">Lipid biosynthesis</keyword>
<proteinExistence type="inferred from homology"/>
<dbReference type="AlphaFoldDB" id="A0A5D0MHX0"/>
<dbReference type="CDD" id="cd02812">
    <property type="entry name" value="PcrB_like"/>
    <property type="match status" value="1"/>
</dbReference>
<evidence type="ECO:0000256" key="7">
    <source>
        <dbReference type="ARBA" id="ARBA00023209"/>
    </source>
</evidence>
<evidence type="ECO:0000256" key="8">
    <source>
        <dbReference type="ARBA" id="ARBA00023264"/>
    </source>
</evidence>
<evidence type="ECO:0000256" key="3">
    <source>
        <dbReference type="ARBA" id="ARBA00022679"/>
    </source>
</evidence>
<dbReference type="PANTHER" id="PTHR21235:SF22">
    <property type="entry name" value="GERANYLGERANYLGLYCERYL PHOSPHATE SYNTHASE"/>
    <property type="match status" value="1"/>
</dbReference>
<keyword evidence="8" id="KW-1208">Phospholipid metabolism</keyword>
<evidence type="ECO:0000256" key="5">
    <source>
        <dbReference type="ARBA" id="ARBA00022842"/>
    </source>
</evidence>
<dbReference type="GO" id="GO:0008654">
    <property type="term" value="P:phospholipid biosynthetic process"/>
    <property type="evidence" value="ECO:0007669"/>
    <property type="project" value="UniProtKB-KW"/>
</dbReference>
<evidence type="ECO:0000256" key="6">
    <source>
        <dbReference type="ARBA" id="ARBA00023098"/>
    </source>
</evidence>
<evidence type="ECO:0000256" key="2">
    <source>
        <dbReference type="ARBA" id="ARBA00022516"/>
    </source>
</evidence>
<evidence type="ECO:0000313" key="12">
    <source>
        <dbReference type="Proteomes" id="UP000324143"/>
    </source>
</evidence>
<dbReference type="SUPFAM" id="SSF51395">
    <property type="entry name" value="FMN-linked oxidoreductases"/>
    <property type="match status" value="1"/>
</dbReference>
<dbReference type="InterPro" id="IPR038597">
    <property type="entry name" value="GGGP/HepGP_synthase_sf"/>
</dbReference>
<keyword evidence="7" id="KW-0594">Phospholipid biosynthesis</keyword>
<dbReference type="EMBL" id="VSIX01000012">
    <property type="protein sequence ID" value="TYB31992.1"/>
    <property type="molecule type" value="Genomic_DNA"/>
</dbReference>
<dbReference type="InterPro" id="IPR050064">
    <property type="entry name" value="IGPS_HisA/HisF"/>
</dbReference>
<reference evidence="11" key="1">
    <citation type="submission" date="2019-08" db="EMBL/GenBank/DDBJ databases">
        <title>Genomic characterization of a novel candidate phylum (ARYD3) from a high temperature, high salinity tertiary oil reservoir in north central Oklahoma, USA.</title>
        <authorList>
            <person name="Youssef N.H."/>
            <person name="Yadav A."/>
            <person name="Elshahed M.S."/>
        </authorList>
    </citation>
    <scope>NUCLEOTIDE SEQUENCE [LARGE SCALE GENOMIC DNA]</scope>
    <source>
        <strain evidence="11">ARYD3</strain>
    </source>
</reference>
<evidence type="ECO:0000256" key="9">
    <source>
        <dbReference type="ARBA" id="ARBA00047288"/>
    </source>
</evidence>
<keyword evidence="4" id="KW-0479">Metal-binding</keyword>
<comment type="caution">
    <text evidence="11">The sequence shown here is derived from an EMBL/GenBank/DDBJ whole genome shotgun (WGS) entry which is preliminary data.</text>
</comment>
<comment type="catalytic activity">
    <reaction evidence="9">
        <text>sn-glycerol 1-phosphate + (2E,6E,10E)-geranylgeranyl diphosphate = sn-3-O-(geranylgeranyl)glycerol 1-phosphate + diphosphate</text>
        <dbReference type="Rhea" id="RHEA:23404"/>
        <dbReference type="ChEBI" id="CHEBI:33019"/>
        <dbReference type="ChEBI" id="CHEBI:57677"/>
        <dbReference type="ChEBI" id="CHEBI:57685"/>
        <dbReference type="ChEBI" id="CHEBI:58756"/>
        <dbReference type="EC" id="2.5.1.41"/>
    </reaction>
</comment>
<dbReference type="Proteomes" id="UP000324143">
    <property type="component" value="Unassembled WGS sequence"/>
</dbReference>
<evidence type="ECO:0000256" key="1">
    <source>
        <dbReference type="ARBA" id="ARBA00012676"/>
    </source>
</evidence>
<sequence>MTYKSILNSGDGDKKFWVLIDPDKQEPDVAADFASKCEKAGVDVLLVGTSLTLTNRFSETIKKIKNSVNIPVVIFPASVNQVSPHADGLLFLSLISGRNPQYLIDEHVKAAPLIKSHNILPISVGYMLIDSGELTAVNFMSNTNPLPANKPEIAMAHALAAEFMGMKTVYLESGSGAENSVPNKIVKLVKENLTIPVIVGGGISTPAIAAEKVKAGADILVIGTAFEKNRDINLIKEYRKAIQ</sequence>